<dbReference type="Pfam" id="PF09375">
    <property type="entry name" value="Peptidase_M75"/>
    <property type="match status" value="1"/>
</dbReference>
<feature type="domain" description="Imelysin-like" evidence="5">
    <location>
        <begin position="58"/>
        <end position="257"/>
    </location>
</feature>
<comment type="similarity">
    <text evidence="2">Belongs to the EfeM/EfeO family.</text>
</comment>
<dbReference type="OrthoDB" id="7348379at2"/>
<evidence type="ECO:0000256" key="3">
    <source>
        <dbReference type="ARBA" id="ARBA00022729"/>
    </source>
</evidence>
<dbReference type="RefSeq" id="WP_068000017.1">
    <property type="nucleotide sequence ID" value="NZ_CP015596.1"/>
</dbReference>
<dbReference type="EMBL" id="CP015596">
    <property type="protein sequence ID" value="ANE81918.1"/>
    <property type="molecule type" value="Genomic_DNA"/>
</dbReference>
<keyword evidence="7" id="KW-1185">Reference proteome</keyword>
<dbReference type="AlphaFoldDB" id="A0A172USE7"/>
<dbReference type="Gene3D" id="1.20.1420.20">
    <property type="entry name" value="M75 peptidase, HXXE motif"/>
    <property type="match status" value="1"/>
</dbReference>
<proteinExistence type="inferred from homology"/>
<evidence type="ECO:0000256" key="4">
    <source>
        <dbReference type="SAM" id="SignalP"/>
    </source>
</evidence>
<evidence type="ECO:0000313" key="7">
    <source>
        <dbReference type="Proteomes" id="UP000077143"/>
    </source>
</evidence>
<feature type="signal peptide" evidence="4">
    <location>
        <begin position="1"/>
        <end position="25"/>
    </location>
</feature>
<dbReference type="PANTHER" id="PTHR39192">
    <property type="entry name" value="IRON UPTAKE SYSTEM COMPONENT EFEO"/>
    <property type="match status" value="1"/>
</dbReference>
<dbReference type="CDD" id="cd14656">
    <property type="entry name" value="Imelysin-like_EfeO"/>
    <property type="match status" value="1"/>
</dbReference>
<dbReference type="InterPro" id="IPR050894">
    <property type="entry name" value="EfeM/EfeO_iron_uptake"/>
</dbReference>
<name>A0A172USE7_9MYCO</name>
<dbReference type="GO" id="GO:0030313">
    <property type="term" value="C:cell envelope"/>
    <property type="evidence" value="ECO:0007669"/>
    <property type="project" value="UniProtKB-SubCell"/>
</dbReference>
<evidence type="ECO:0000259" key="5">
    <source>
        <dbReference type="Pfam" id="PF09375"/>
    </source>
</evidence>
<dbReference type="Proteomes" id="UP000077143">
    <property type="component" value="Chromosome"/>
</dbReference>
<dbReference type="PANTHER" id="PTHR39192:SF1">
    <property type="entry name" value="IRON UPTAKE SYSTEM COMPONENT EFEO"/>
    <property type="match status" value="1"/>
</dbReference>
<evidence type="ECO:0000256" key="2">
    <source>
        <dbReference type="ARBA" id="ARBA00005989"/>
    </source>
</evidence>
<dbReference type="STRING" id="1682113.A7U43_23990"/>
<evidence type="ECO:0000313" key="6">
    <source>
        <dbReference type="EMBL" id="ANE81918.1"/>
    </source>
</evidence>
<sequence length="311" mass="32901">MGRHFAWQIPVVATALILSGCSSNGADSGTEASTSSAASGASATSSAAAAPNPLTEKAAAEYKAYAIAQIDELVTAVKVFTDAVRAGDLKAAQDAYAPSRMPWERIEPLAGLVEEIDGKIDARVDDFAGVDDPGFTGWHRLEYLLFEKNTTEGGAPFADQLDADVAALKEQFPAVDVKPVDVSTGAAELIEEVSEGKITGEEDRYAKTDLWDFDANLQGARDAVGKLNPALVEADPALLGKIEAGLNSVFETLRPLRRGDGWVLFCTENDPYPSARCPEVTVTPDVIDTLKSELAGLSENLSQVSGVLKLQ</sequence>
<organism evidence="6 7">
    <name type="scientific">Mycobacterium adipatum</name>
    <dbReference type="NCBI Taxonomy" id="1682113"/>
    <lineage>
        <taxon>Bacteria</taxon>
        <taxon>Bacillati</taxon>
        <taxon>Actinomycetota</taxon>
        <taxon>Actinomycetes</taxon>
        <taxon>Mycobacteriales</taxon>
        <taxon>Mycobacteriaceae</taxon>
        <taxon>Mycobacterium</taxon>
    </lineage>
</organism>
<dbReference type="InterPro" id="IPR034981">
    <property type="entry name" value="Imelysin-like_EfeO/Algp7"/>
</dbReference>
<accession>A0A172USE7</accession>
<dbReference type="KEGG" id="madi:A7U43_23990"/>
<evidence type="ECO:0000256" key="1">
    <source>
        <dbReference type="ARBA" id="ARBA00004196"/>
    </source>
</evidence>
<feature type="chain" id="PRO_5039102745" evidence="4">
    <location>
        <begin position="26"/>
        <end position="311"/>
    </location>
</feature>
<reference evidence="6 7" key="1">
    <citation type="submission" date="2016-05" db="EMBL/GenBank/DDBJ databases">
        <title>Complete genome sequence of a phthalic acid esters degrading Mycobacterium sp. YC-RL4.</title>
        <authorList>
            <person name="Ren L."/>
            <person name="Fan S."/>
            <person name="Ruth N."/>
            <person name="Jia Y."/>
            <person name="Wang J."/>
            <person name="Qiao C."/>
        </authorList>
    </citation>
    <scope>NUCLEOTIDE SEQUENCE [LARGE SCALE GENOMIC DNA]</scope>
    <source>
        <strain evidence="6 7">YC-RL4</strain>
    </source>
</reference>
<dbReference type="InterPro" id="IPR038352">
    <property type="entry name" value="Imelysin_sf"/>
</dbReference>
<gene>
    <name evidence="6" type="ORF">A7U43_23990</name>
</gene>
<protein>
    <submittedName>
        <fullName evidence="6">Peptidase M75</fullName>
    </submittedName>
</protein>
<keyword evidence="3 4" id="KW-0732">Signal</keyword>
<dbReference type="InterPro" id="IPR018976">
    <property type="entry name" value="Imelysin-like"/>
</dbReference>
<comment type="subcellular location">
    <subcellularLocation>
        <location evidence="1">Cell envelope</location>
    </subcellularLocation>
</comment>
<dbReference type="PROSITE" id="PS51257">
    <property type="entry name" value="PROKAR_LIPOPROTEIN"/>
    <property type="match status" value="1"/>
</dbReference>